<evidence type="ECO:0000256" key="1">
    <source>
        <dbReference type="SAM" id="SignalP"/>
    </source>
</evidence>
<keyword evidence="1" id="KW-0732">Signal</keyword>
<feature type="signal peptide" evidence="1">
    <location>
        <begin position="1"/>
        <end position="18"/>
    </location>
</feature>
<organism evidence="2 3">
    <name type="scientific">Blepharisma stoltei</name>
    <dbReference type="NCBI Taxonomy" id="1481888"/>
    <lineage>
        <taxon>Eukaryota</taxon>
        <taxon>Sar</taxon>
        <taxon>Alveolata</taxon>
        <taxon>Ciliophora</taxon>
        <taxon>Postciliodesmatophora</taxon>
        <taxon>Heterotrichea</taxon>
        <taxon>Heterotrichida</taxon>
        <taxon>Blepharismidae</taxon>
        <taxon>Blepharisma</taxon>
    </lineage>
</organism>
<accession>A0AAU9JFM3</accession>
<proteinExistence type="predicted"/>
<feature type="chain" id="PRO_5043538213" evidence="1">
    <location>
        <begin position="19"/>
        <end position="157"/>
    </location>
</feature>
<keyword evidence="3" id="KW-1185">Reference proteome</keyword>
<evidence type="ECO:0000313" key="3">
    <source>
        <dbReference type="Proteomes" id="UP001162131"/>
    </source>
</evidence>
<comment type="caution">
    <text evidence="2">The sequence shown here is derived from an EMBL/GenBank/DDBJ whole genome shotgun (WGS) entry which is preliminary data.</text>
</comment>
<evidence type="ECO:0000313" key="2">
    <source>
        <dbReference type="EMBL" id="CAG9319572.1"/>
    </source>
</evidence>
<name>A0AAU9JFM3_9CILI</name>
<dbReference type="Proteomes" id="UP001162131">
    <property type="component" value="Unassembled WGS sequence"/>
</dbReference>
<reference evidence="2" key="1">
    <citation type="submission" date="2021-09" db="EMBL/GenBank/DDBJ databases">
        <authorList>
            <consortium name="AG Swart"/>
            <person name="Singh M."/>
            <person name="Singh A."/>
            <person name="Seah K."/>
            <person name="Emmerich C."/>
        </authorList>
    </citation>
    <scope>NUCLEOTIDE SEQUENCE</scope>
    <source>
        <strain evidence="2">ATCC30299</strain>
    </source>
</reference>
<dbReference type="AlphaFoldDB" id="A0AAU9JFM3"/>
<gene>
    <name evidence="2" type="ORF">BSTOLATCC_MIC24123</name>
</gene>
<dbReference type="EMBL" id="CAJZBQ010000023">
    <property type="protein sequence ID" value="CAG9319572.1"/>
    <property type="molecule type" value="Genomic_DNA"/>
</dbReference>
<sequence length="157" mass="17906">MKILILLVLALGVFSTNSCEHCIRLCQYNFDYIAMIEQNYCQEDLTCEKFLREISLRYLSNPGSQNPCSRDPYHNDCNSYGMKVCSDILGNSCGGNKSFLPNNELSSITHIVSLKEQLNRLDSEASDVEKQLRTEITRQKQKYLSIIDRLNNLQGGI</sequence>
<protein>
    <submittedName>
        <fullName evidence="2">Uncharacterized protein</fullName>
    </submittedName>
</protein>